<name>A0A4D8RDU3_AZOBR</name>
<evidence type="ECO:0000313" key="2">
    <source>
        <dbReference type="Proteomes" id="UP000298693"/>
    </source>
</evidence>
<organism evidence="1 2">
    <name type="scientific">Azospirillum brasilense</name>
    <dbReference type="NCBI Taxonomy" id="192"/>
    <lineage>
        <taxon>Bacteria</taxon>
        <taxon>Pseudomonadati</taxon>
        <taxon>Pseudomonadota</taxon>
        <taxon>Alphaproteobacteria</taxon>
        <taxon>Rhodospirillales</taxon>
        <taxon>Azospirillaceae</taxon>
        <taxon>Azospirillum</taxon>
    </lineage>
</organism>
<gene>
    <name evidence="1" type="ORF">D3869_26680</name>
</gene>
<accession>A0A4D8RDU3</accession>
<geneLocation type="plasmid" evidence="1">
    <name>p4</name>
</geneLocation>
<evidence type="ECO:0008006" key="3">
    <source>
        <dbReference type="Google" id="ProtNLM"/>
    </source>
</evidence>
<keyword evidence="1" id="KW-0614">Plasmid</keyword>
<dbReference type="AlphaFoldDB" id="A0A4D8RDU3"/>
<dbReference type="EMBL" id="CP032348">
    <property type="protein sequence ID" value="QCO18856.1"/>
    <property type="molecule type" value="Genomic_DNA"/>
</dbReference>
<protein>
    <recommendedName>
        <fullName evidence="3">Tail protein</fullName>
    </recommendedName>
</protein>
<sequence length="569" mass="60521">MLDAYSLDTQPLDSLGVELVPWVLTSVGTGRAIDYVYIVDLYPWQGTNGVSYGAPLVLDAGMLDALPGQEEQPPGSIVPLYFADRSYLTAPTDSVAPRRLYEGRVQGFSVERRLPLSPTDSRRVAGTFGLLALRNDDGVLDSLPDSFAVQGRRVVVKRLIRGQDLSEAVPVFDGVGVAWAPDDDVMGLTVRDRTALADLSLLPTYGGTGGKDGPAAWKGKAVPGVFGIARWVPLECYDTAYGLFRCHFRRIKGVTGLWDKGGAYSYVGDYPTEAALKAASMIGGQYATCCAEGLVRAVPSTGGSQPYQGTVTADIEGDAEGGYVETHAEIAARLLEIGGLGGVVAGGTVTSHAAYLPGACGFAWTSQTTVGESVSTVMQSCASWWGDDRTGMIRLGRLEESGVPDLELVPGAGLLDVTPSTLPASIAPAVWRSAVNYRRCYSVISRDAILVTADEATKAFAEREYREAPPSANSLILSRYPTAPELTLNSGFDNPGPASDLASYLQALYARSRGAWALKVPLVVAASLWLGRSLRVTWPRHGLAQGRDVRVVALPEDVGDRIATIIVWG</sequence>
<dbReference type="RefSeq" id="WP_137142774.1">
    <property type="nucleotide sequence ID" value="NZ_CP032348.1"/>
</dbReference>
<dbReference type="Proteomes" id="UP000298693">
    <property type="component" value="Plasmid p4"/>
</dbReference>
<evidence type="ECO:0000313" key="1">
    <source>
        <dbReference type="EMBL" id="QCO18856.1"/>
    </source>
</evidence>
<proteinExistence type="predicted"/>
<reference evidence="1 2" key="1">
    <citation type="submission" date="2018-09" db="EMBL/GenBank/DDBJ databases">
        <title>Whole genome based analysis of evolution and adaptive divergence in Indian and Brazilian strains of Azospirillum brasilense.</title>
        <authorList>
            <person name="Singh C."/>
            <person name="Tripathi A.K."/>
        </authorList>
    </citation>
    <scope>NUCLEOTIDE SEQUENCE [LARGE SCALE GENOMIC DNA]</scope>
    <source>
        <strain evidence="1 2">MTCC4039</strain>
        <plasmid evidence="1 2">p4</plasmid>
    </source>
</reference>